<dbReference type="GeneID" id="71853810"/>
<gene>
    <name evidence="3" type="ORF">ACFOZ7_09180</name>
</gene>
<evidence type="ECO:0000259" key="2">
    <source>
        <dbReference type="Pfam" id="PF00582"/>
    </source>
</evidence>
<dbReference type="AlphaFoldDB" id="A0ABD5NYR9"/>
<reference evidence="3 4" key="1">
    <citation type="journal article" date="2014" name="Int. J. Syst. Evol. Microbiol.">
        <title>Complete genome sequence of Corynebacterium casei LMG S-19264T (=DSM 44701T), isolated from a smear-ripened cheese.</title>
        <authorList>
            <consortium name="US DOE Joint Genome Institute (JGI-PGF)"/>
            <person name="Walter F."/>
            <person name="Albersmeier A."/>
            <person name="Kalinowski J."/>
            <person name="Ruckert C."/>
        </authorList>
    </citation>
    <scope>NUCLEOTIDE SEQUENCE [LARGE SCALE GENOMIC DNA]</scope>
    <source>
        <strain evidence="3 4">IBRC-M 10912</strain>
    </source>
</reference>
<dbReference type="PANTHER" id="PTHR46268:SF24">
    <property type="entry name" value="UNIVERSAL STRESS PROTEIN"/>
    <property type="match status" value="1"/>
</dbReference>
<dbReference type="SUPFAM" id="SSF52402">
    <property type="entry name" value="Adenine nucleotide alpha hydrolases-like"/>
    <property type="match status" value="1"/>
</dbReference>
<organism evidence="3 4">
    <name type="scientific">Natribaculum luteum</name>
    <dbReference type="NCBI Taxonomy" id="1586232"/>
    <lineage>
        <taxon>Archaea</taxon>
        <taxon>Methanobacteriati</taxon>
        <taxon>Methanobacteriota</taxon>
        <taxon>Stenosarchaea group</taxon>
        <taxon>Halobacteria</taxon>
        <taxon>Halobacteriales</taxon>
        <taxon>Natrialbaceae</taxon>
        <taxon>Natribaculum</taxon>
    </lineage>
</organism>
<dbReference type="CDD" id="cd00293">
    <property type="entry name" value="USP-like"/>
    <property type="match status" value="1"/>
</dbReference>
<evidence type="ECO:0000256" key="1">
    <source>
        <dbReference type="ARBA" id="ARBA00008791"/>
    </source>
</evidence>
<feature type="domain" description="UspA" evidence="2">
    <location>
        <begin position="2"/>
        <end position="134"/>
    </location>
</feature>
<evidence type="ECO:0000313" key="3">
    <source>
        <dbReference type="EMBL" id="MFC4247169.1"/>
    </source>
</evidence>
<dbReference type="InterPro" id="IPR014729">
    <property type="entry name" value="Rossmann-like_a/b/a_fold"/>
</dbReference>
<dbReference type="PRINTS" id="PR01438">
    <property type="entry name" value="UNVRSLSTRESS"/>
</dbReference>
<dbReference type="EMBL" id="JBHSDJ010000029">
    <property type="protein sequence ID" value="MFC4247169.1"/>
    <property type="molecule type" value="Genomic_DNA"/>
</dbReference>
<comment type="similarity">
    <text evidence="1">Belongs to the universal stress protein A family.</text>
</comment>
<dbReference type="Proteomes" id="UP001595821">
    <property type="component" value="Unassembled WGS sequence"/>
</dbReference>
<accession>A0ABD5NYR9</accession>
<dbReference type="InterPro" id="IPR006016">
    <property type="entry name" value="UspA"/>
</dbReference>
<proteinExistence type="inferred from homology"/>
<protein>
    <submittedName>
        <fullName evidence="3">Universal stress protein</fullName>
    </submittedName>
</protein>
<name>A0ABD5NYR9_9EURY</name>
<dbReference type="Pfam" id="PF00582">
    <property type="entry name" value="Usp"/>
    <property type="match status" value="1"/>
</dbReference>
<dbReference type="InterPro" id="IPR006015">
    <property type="entry name" value="Universal_stress_UspA"/>
</dbReference>
<comment type="caution">
    <text evidence="3">The sequence shown here is derived from an EMBL/GenBank/DDBJ whole genome shotgun (WGS) entry which is preliminary data.</text>
</comment>
<dbReference type="RefSeq" id="WP_246974460.1">
    <property type="nucleotide sequence ID" value="NZ_CP095397.1"/>
</dbReference>
<dbReference type="PANTHER" id="PTHR46268">
    <property type="entry name" value="STRESS RESPONSE PROTEIN NHAX"/>
    <property type="match status" value="1"/>
</dbReference>
<sequence>MERILVAMDGSSQSHHALEYALETFPGATIQVVHVPEVVEFPLDTGTDPYDLALERADDVFDEAQKIADEYGRSVETDTTNGHPAKAVIAYADDHDVDAIVVGSRGRTGATRLLLGSVAETIVRRANCPVTVVR</sequence>
<evidence type="ECO:0000313" key="4">
    <source>
        <dbReference type="Proteomes" id="UP001595821"/>
    </source>
</evidence>
<dbReference type="Gene3D" id="3.40.50.620">
    <property type="entry name" value="HUPs"/>
    <property type="match status" value="1"/>
</dbReference>